<organism evidence="8 9">
    <name type="scientific">Cymbomonas tetramitiformis</name>
    <dbReference type="NCBI Taxonomy" id="36881"/>
    <lineage>
        <taxon>Eukaryota</taxon>
        <taxon>Viridiplantae</taxon>
        <taxon>Chlorophyta</taxon>
        <taxon>Pyramimonadophyceae</taxon>
        <taxon>Pyramimonadales</taxon>
        <taxon>Pyramimonadaceae</taxon>
        <taxon>Cymbomonas</taxon>
    </lineage>
</organism>
<dbReference type="InterPro" id="IPR010420">
    <property type="entry name" value="CASTOR/POLLUX/SYM8_dom"/>
</dbReference>
<evidence type="ECO:0000256" key="1">
    <source>
        <dbReference type="ARBA" id="ARBA00004127"/>
    </source>
</evidence>
<feature type="domain" description="CASTOR/POLLUX/SYM8 ion channel conserved" evidence="7">
    <location>
        <begin position="12"/>
        <end position="108"/>
    </location>
</feature>
<dbReference type="GO" id="GO:0012505">
    <property type="term" value="C:endomembrane system"/>
    <property type="evidence" value="ECO:0007669"/>
    <property type="project" value="UniProtKB-SubCell"/>
</dbReference>
<keyword evidence="3" id="KW-0812">Transmembrane</keyword>
<comment type="caution">
    <text evidence="8">The sequence shown here is derived from an EMBL/GenBank/DDBJ whole genome shotgun (WGS) entry which is preliminary data.</text>
</comment>
<dbReference type="Pfam" id="PF06241">
    <property type="entry name" value="Castor_Poll_mid"/>
    <property type="match status" value="1"/>
</dbReference>
<accession>A0AAE0FB47</accession>
<dbReference type="InterPro" id="IPR044849">
    <property type="entry name" value="CASTOR/POLLUX/SYM8-like"/>
</dbReference>
<name>A0AAE0FB47_9CHLO</name>
<feature type="non-terminal residue" evidence="8">
    <location>
        <position position="227"/>
    </location>
</feature>
<gene>
    <name evidence="8" type="ORF">CYMTET_34510</name>
</gene>
<proteinExistence type="predicted"/>
<keyword evidence="5" id="KW-0406">Ion transport</keyword>
<evidence type="ECO:0000256" key="5">
    <source>
        <dbReference type="ARBA" id="ARBA00023065"/>
    </source>
</evidence>
<dbReference type="GO" id="GO:0006811">
    <property type="term" value="P:monoatomic ion transport"/>
    <property type="evidence" value="ECO:0007669"/>
    <property type="project" value="UniProtKB-KW"/>
</dbReference>
<keyword evidence="4" id="KW-1133">Transmembrane helix</keyword>
<evidence type="ECO:0000256" key="2">
    <source>
        <dbReference type="ARBA" id="ARBA00022448"/>
    </source>
</evidence>
<evidence type="ECO:0000256" key="6">
    <source>
        <dbReference type="ARBA" id="ARBA00023136"/>
    </source>
</evidence>
<comment type="subcellular location">
    <subcellularLocation>
        <location evidence="1">Endomembrane system</location>
        <topology evidence="1">Multi-pass membrane protein</topology>
    </subcellularLocation>
</comment>
<keyword evidence="6" id="KW-0472">Membrane</keyword>
<sequence length="227" mass="25271">MVGESVKTLVTHDILGRLMIQCARHPGLAQVFEDLLGFEGNEFYRSQWPEMVGKTFAEVLVSFPEAIPCGVKHDGKMALNPPAGYIIEPEDEILFIAEDNDSYAPGQQYAIPGEDLENLLAPISSFAPKDTLRTPEFVLFVGWRRDINDMVSVIDDFLSPGSELWMFNDLSETERTKRLKDGGLDPETHLVNIRLVHRWHPVPPALCPCGDACEFLGCINGSVADKL</sequence>
<keyword evidence="9" id="KW-1185">Reference proteome</keyword>
<evidence type="ECO:0000313" key="9">
    <source>
        <dbReference type="Proteomes" id="UP001190700"/>
    </source>
</evidence>
<evidence type="ECO:0000256" key="4">
    <source>
        <dbReference type="ARBA" id="ARBA00022989"/>
    </source>
</evidence>
<dbReference type="Proteomes" id="UP001190700">
    <property type="component" value="Unassembled WGS sequence"/>
</dbReference>
<evidence type="ECO:0000256" key="3">
    <source>
        <dbReference type="ARBA" id="ARBA00022692"/>
    </source>
</evidence>
<dbReference type="PANTHER" id="PTHR31563">
    <property type="entry name" value="ION CHANNEL POLLUX-RELATED"/>
    <property type="match status" value="1"/>
</dbReference>
<dbReference type="PANTHER" id="PTHR31563:SF10">
    <property type="entry name" value="ION CHANNEL POLLUX-RELATED"/>
    <property type="match status" value="1"/>
</dbReference>
<dbReference type="AlphaFoldDB" id="A0AAE0FB47"/>
<reference evidence="8 9" key="1">
    <citation type="journal article" date="2015" name="Genome Biol. Evol.">
        <title>Comparative Genomics of a Bacterivorous Green Alga Reveals Evolutionary Causalities and Consequences of Phago-Mixotrophic Mode of Nutrition.</title>
        <authorList>
            <person name="Burns J.A."/>
            <person name="Paasch A."/>
            <person name="Narechania A."/>
            <person name="Kim E."/>
        </authorList>
    </citation>
    <scope>NUCLEOTIDE SEQUENCE [LARGE SCALE GENOMIC DNA]</scope>
    <source>
        <strain evidence="8 9">PLY_AMNH</strain>
    </source>
</reference>
<dbReference type="EMBL" id="LGRX02021740">
    <property type="protein sequence ID" value="KAK3256350.1"/>
    <property type="molecule type" value="Genomic_DNA"/>
</dbReference>
<keyword evidence="2" id="KW-0813">Transport</keyword>
<protein>
    <recommendedName>
        <fullName evidence="7">CASTOR/POLLUX/SYM8 ion channel conserved domain-containing protein</fullName>
    </recommendedName>
</protein>
<evidence type="ECO:0000313" key="8">
    <source>
        <dbReference type="EMBL" id="KAK3256350.1"/>
    </source>
</evidence>
<evidence type="ECO:0000259" key="7">
    <source>
        <dbReference type="Pfam" id="PF06241"/>
    </source>
</evidence>